<dbReference type="InterPro" id="IPR058739">
    <property type="entry name" value="NicX"/>
</dbReference>
<evidence type="ECO:0000256" key="1">
    <source>
        <dbReference type="ARBA" id="ARBA00022723"/>
    </source>
</evidence>
<dbReference type="GO" id="GO:0004177">
    <property type="term" value="F:aminopeptidase activity"/>
    <property type="evidence" value="ECO:0007669"/>
    <property type="project" value="UniProtKB-KW"/>
</dbReference>
<dbReference type="GO" id="GO:0046872">
    <property type="term" value="F:metal ion binding"/>
    <property type="evidence" value="ECO:0007669"/>
    <property type="project" value="UniProtKB-KW"/>
</dbReference>
<dbReference type="Proteomes" id="UP000272051">
    <property type="component" value="Unassembled WGS sequence"/>
</dbReference>
<name>A0A497ERP4_9CREN</name>
<evidence type="ECO:0000313" key="3">
    <source>
        <dbReference type="EMBL" id="RLE52681.1"/>
    </source>
</evidence>
<organism evidence="2 5">
    <name type="scientific">Thermoproteota archaeon</name>
    <dbReference type="NCBI Taxonomy" id="2056631"/>
    <lineage>
        <taxon>Archaea</taxon>
        <taxon>Thermoproteota</taxon>
    </lineage>
</organism>
<dbReference type="SUPFAM" id="SSF144052">
    <property type="entry name" value="Thermophilic metalloprotease-like"/>
    <property type="match status" value="1"/>
</dbReference>
<dbReference type="AlphaFoldDB" id="A0A497ERP4"/>
<evidence type="ECO:0000313" key="5">
    <source>
        <dbReference type="Proteomes" id="UP000278475"/>
    </source>
</evidence>
<accession>A0A497ERP4</accession>
<dbReference type="InterPro" id="IPR052170">
    <property type="entry name" value="M29_Exopeptidase"/>
</dbReference>
<sequence>MSLEESLYRVALNVVRVNLGVKSGEKFLVITDFEKEVIGRALAKAGSEVGAETILAVIKPRSRHGEEPPEPIAEMWRHVDVYVAPTKFSLTHTAARRRATEAGARGATMPGITVEMFLETMTIDYNVVKGYVEKMAAALEDVKEVRVITDLGTDVKMSVEGRPILRDTGLFTEKGAFGNLPAGEAFIAPVEGSADGVIVFDGAISGVGQISKPVRVVVENGYAVSFEGAEEAKKLEEVLKSVGRREAFNVAEIGVGCNPAAKIVGNVLEDEKVFETVHIAFGDNSTIGGKTVAGVHLDGIITKPTLIADGKVLMERGKWRI</sequence>
<dbReference type="Proteomes" id="UP000278475">
    <property type="component" value="Unassembled WGS sequence"/>
</dbReference>
<gene>
    <name evidence="2" type="ORF">DRJ31_02835</name>
    <name evidence="3" type="ORF">DRJ33_03140</name>
</gene>
<comment type="caution">
    <text evidence="2">The sequence shown here is derived from an EMBL/GenBank/DDBJ whole genome shotgun (WGS) entry which is preliminary data.</text>
</comment>
<dbReference type="Pfam" id="PF26233">
    <property type="entry name" value="NicX"/>
    <property type="match status" value="1"/>
</dbReference>
<keyword evidence="2" id="KW-0031">Aminopeptidase</keyword>
<keyword evidence="2" id="KW-0645">Protease</keyword>
<dbReference type="EMBL" id="QMQV01000015">
    <property type="protein sequence ID" value="RLE50023.1"/>
    <property type="molecule type" value="Genomic_DNA"/>
</dbReference>
<evidence type="ECO:0000313" key="2">
    <source>
        <dbReference type="EMBL" id="RLE50023.1"/>
    </source>
</evidence>
<reference evidence="4 5" key="1">
    <citation type="submission" date="2018-06" db="EMBL/GenBank/DDBJ databases">
        <title>Extensive metabolic versatility and redundancy in microbially diverse, dynamic hydrothermal sediments.</title>
        <authorList>
            <person name="Dombrowski N."/>
            <person name="Teske A."/>
            <person name="Baker B.J."/>
        </authorList>
    </citation>
    <scope>NUCLEOTIDE SEQUENCE [LARGE SCALE GENOMIC DNA]</scope>
    <source>
        <strain evidence="3">B34_G17</strain>
        <strain evidence="2">B66_G16</strain>
    </source>
</reference>
<dbReference type="EMBL" id="QMQX01000041">
    <property type="protein sequence ID" value="RLE52681.1"/>
    <property type="molecule type" value="Genomic_DNA"/>
</dbReference>
<proteinExistence type="predicted"/>
<dbReference type="PANTHER" id="PTHR34448">
    <property type="entry name" value="AMINOPEPTIDASE"/>
    <property type="match status" value="1"/>
</dbReference>
<keyword evidence="1" id="KW-0479">Metal-binding</keyword>
<keyword evidence="2" id="KW-0378">Hydrolase</keyword>
<protein>
    <submittedName>
        <fullName evidence="2">Aminopeptidase</fullName>
    </submittedName>
</protein>
<dbReference type="GO" id="GO:0006508">
    <property type="term" value="P:proteolysis"/>
    <property type="evidence" value="ECO:0007669"/>
    <property type="project" value="InterPro"/>
</dbReference>
<evidence type="ECO:0000313" key="4">
    <source>
        <dbReference type="Proteomes" id="UP000272051"/>
    </source>
</evidence>
<dbReference type="PANTHER" id="PTHR34448:SF1">
    <property type="entry name" value="BLL6088 PROTEIN"/>
    <property type="match status" value="1"/>
</dbReference>